<dbReference type="HOGENOM" id="CLU_3371400_0_0_2"/>
<gene>
    <name evidence="2" type="ordered locus">Pyrfu_0619</name>
</gene>
<dbReference type="InParanoid" id="G0EH38"/>
<proteinExistence type="predicted"/>
<evidence type="ECO:0000313" key="2">
    <source>
        <dbReference type="EMBL" id="AEM38488.1"/>
    </source>
</evidence>
<reference evidence="2 3" key="1">
    <citation type="journal article" date="2011" name="Stand. Genomic Sci.">
        <title>Complete genome sequence of the hyperthermophilic chemolithoautotroph Pyrolobus fumarii type strain (1A).</title>
        <authorList>
            <person name="Anderson I."/>
            <person name="Goker M."/>
            <person name="Nolan M."/>
            <person name="Lucas S."/>
            <person name="Hammon N."/>
            <person name="Deshpande S."/>
            <person name="Cheng J.F."/>
            <person name="Tapia R."/>
            <person name="Han C."/>
            <person name="Goodwin L."/>
            <person name="Pitluck S."/>
            <person name="Huntemann M."/>
            <person name="Liolios K."/>
            <person name="Ivanova N."/>
            <person name="Pagani I."/>
            <person name="Mavromatis K."/>
            <person name="Ovchinikova G."/>
            <person name="Pati A."/>
            <person name="Chen A."/>
            <person name="Palaniappan K."/>
            <person name="Land M."/>
            <person name="Hauser L."/>
            <person name="Brambilla E.M."/>
            <person name="Huber H."/>
            <person name="Yasawong M."/>
            <person name="Rohde M."/>
            <person name="Spring S."/>
            <person name="Abt B."/>
            <person name="Sikorski J."/>
            <person name="Wirth R."/>
            <person name="Detter J.C."/>
            <person name="Woyke T."/>
            <person name="Bristow J."/>
            <person name="Eisen J.A."/>
            <person name="Markowitz V."/>
            <person name="Hugenholtz P."/>
            <person name="Kyrpides N.C."/>
            <person name="Klenk H.P."/>
            <person name="Lapidus A."/>
        </authorList>
    </citation>
    <scope>NUCLEOTIDE SEQUENCE [LARGE SCALE GENOMIC DNA]</scope>
    <source>
        <strain evidence="3">DSM 11204 / 1A</strain>
    </source>
</reference>
<evidence type="ECO:0000256" key="1">
    <source>
        <dbReference type="SAM" id="Phobius"/>
    </source>
</evidence>
<keyword evidence="1" id="KW-0472">Membrane</keyword>
<dbReference type="STRING" id="694429.Pyrfu_0619"/>
<name>G0EH38_PYRF1</name>
<dbReference type="AlphaFoldDB" id="G0EH38"/>
<feature type="transmembrane region" description="Helical" evidence="1">
    <location>
        <begin position="12"/>
        <end position="29"/>
    </location>
</feature>
<evidence type="ECO:0000313" key="3">
    <source>
        <dbReference type="Proteomes" id="UP000001037"/>
    </source>
</evidence>
<organism evidence="2 3">
    <name type="scientific">Pyrolobus fumarii (strain DSM 11204 / 1A)</name>
    <dbReference type="NCBI Taxonomy" id="694429"/>
    <lineage>
        <taxon>Archaea</taxon>
        <taxon>Thermoproteota</taxon>
        <taxon>Thermoprotei</taxon>
        <taxon>Desulfurococcales</taxon>
        <taxon>Pyrodictiaceae</taxon>
        <taxon>Pyrolobus</taxon>
    </lineage>
</organism>
<dbReference type="Proteomes" id="UP000001037">
    <property type="component" value="Chromosome"/>
</dbReference>
<dbReference type="EMBL" id="CP002838">
    <property type="protein sequence ID" value="AEM38488.1"/>
    <property type="molecule type" value="Genomic_DNA"/>
</dbReference>
<accession>G0EH38</accession>
<dbReference type="PROSITE" id="PS51257">
    <property type="entry name" value="PROKAR_LIPOPROTEIN"/>
    <property type="match status" value="1"/>
</dbReference>
<keyword evidence="1" id="KW-0812">Transmembrane</keyword>
<protein>
    <submittedName>
        <fullName evidence="2">Uncharacterized protein</fullName>
    </submittedName>
</protein>
<keyword evidence="1" id="KW-1133">Transmembrane helix</keyword>
<sequence>MRYVVWEAGIPPATAIGCVAVPLVIPVLLRGSRQ</sequence>
<keyword evidence="3" id="KW-1185">Reference proteome</keyword>
<dbReference type="KEGG" id="pfm:Pyrfu_0619"/>